<protein>
    <submittedName>
        <fullName evidence="1">KDa protein in nof-fb transposable element</fullName>
    </submittedName>
</protein>
<sequence>MTECDELNQDSSRIGDWVNGQVATAKKIQRSGEELNPFFLPEFVNMLSLCAKEFPLWTSVGMDYSTPHATSNHIENYFNDIKTRILKTGPTRVNKFLIKYAHNIHGATLLF</sequence>
<reference evidence="1 2" key="1">
    <citation type="submission" date="2015-04" db="EMBL/GenBank/DDBJ databases">
        <title>Lasius niger genome sequencing.</title>
        <authorList>
            <person name="Konorov E.A."/>
            <person name="Nikitin M.A."/>
            <person name="Kirill M.V."/>
            <person name="Chang P."/>
        </authorList>
    </citation>
    <scope>NUCLEOTIDE SEQUENCE [LARGE SCALE GENOMIC DNA]</scope>
    <source>
        <tissue evidence="1">Whole</tissue>
    </source>
</reference>
<name>A0A0J7KAA4_LASNI</name>
<gene>
    <name evidence="1" type="ORF">RF55_13582</name>
</gene>
<evidence type="ECO:0000313" key="1">
    <source>
        <dbReference type="EMBL" id="KMQ87204.1"/>
    </source>
</evidence>
<accession>A0A0J7KAA4</accession>
<dbReference type="EMBL" id="LBMM01010830">
    <property type="protein sequence ID" value="KMQ87204.1"/>
    <property type="molecule type" value="Genomic_DNA"/>
</dbReference>
<comment type="caution">
    <text evidence="1">The sequence shown here is derived from an EMBL/GenBank/DDBJ whole genome shotgun (WGS) entry which is preliminary data.</text>
</comment>
<dbReference type="PaxDb" id="67767-A0A0J7KAA4"/>
<keyword evidence="2" id="KW-1185">Reference proteome</keyword>
<dbReference type="Proteomes" id="UP000036403">
    <property type="component" value="Unassembled WGS sequence"/>
</dbReference>
<proteinExistence type="predicted"/>
<organism evidence="1 2">
    <name type="scientific">Lasius niger</name>
    <name type="common">Black garden ant</name>
    <dbReference type="NCBI Taxonomy" id="67767"/>
    <lineage>
        <taxon>Eukaryota</taxon>
        <taxon>Metazoa</taxon>
        <taxon>Ecdysozoa</taxon>
        <taxon>Arthropoda</taxon>
        <taxon>Hexapoda</taxon>
        <taxon>Insecta</taxon>
        <taxon>Pterygota</taxon>
        <taxon>Neoptera</taxon>
        <taxon>Endopterygota</taxon>
        <taxon>Hymenoptera</taxon>
        <taxon>Apocrita</taxon>
        <taxon>Aculeata</taxon>
        <taxon>Formicoidea</taxon>
        <taxon>Formicidae</taxon>
        <taxon>Formicinae</taxon>
        <taxon>Lasius</taxon>
        <taxon>Lasius</taxon>
    </lineage>
</organism>
<dbReference type="OrthoDB" id="6776730at2759"/>
<dbReference type="AlphaFoldDB" id="A0A0J7KAA4"/>
<evidence type="ECO:0000313" key="2">
    <source>
        <dbReference type="Proteomes" id="UP000036403"/>
    </source>
</evidence>